<dbReference type="Gene3D" id="3.40.50.1000">
    <property type="entry name" value="HAD superfamily/HAD-like"/>
    <property type="match status" value="1"/>
</dbReference>
<evidence type="ECO:0000313" key="2">
    <source>
        <dbReference type="Proteomes" id="UP001519287"/>
    </source>
</evidence>
<accession>A0ABS4J6Y2</accession>
<dbReference type="InterPro" id="IPR023198">
    <property type="entry name" value="PGP-like_dom2"/>
</dbReference>
<reference evidence="1 2" key="1">
    <citation type="submission" date="2021-03" db="EMBL/GenBank/DDBJ databases">
        <title>Genomic Encyclopedia of Type Strains, Phase IV (KMG-IV): sequencing the most valuable type-strain genomes for metagenomic binning, comparative biology and taxonomic classification.</title>
        <authorList>
            <person name="Goeker M."/>
        </authorList>
    </citation>
    <scope>NUCLEOTIDE SEQUENCE [LARGE SCALE GENOMIC DNA]</scope>
    <source>
        <strain evidence="1 2">DSM 26048</strain>
    </source>
</reference>
<sequence>MKEQTILFDLDDTLVHCNKYFDSVITQYVHSMLGWFSEYGVSFEDIRQKQLELDLIGVSQHGFMANRFPQSLVETYHYYSALYKRHTKRKEEDMLLQLGHTVYEYSAEPYPHMNETLETLKKSGHQLFLYTGGDISIQMKKVTDTGLDAYFQDRIFVTLHKTKEFMESLLLQHQFDRRQTWMIGNSARTDVLPALSAGIHSIYIPASQEWLYNTVDIDIEPKGAFFTLPSLRDVPEAIGEYTRNLPSSVI</sequence>
<protein>
    <submittedName>
        <fullName evidence="1">Hydrolase of the HAD superfamily</fullName>
    </submittedName>
</protein>
<dbReference type="PANTHER" id="PTHR43434">
    <property type="entry name" value="PHOSPHOGLYCOLATE PHOSPHATASE"/>
    <property type="match status" value="1"/>
</dbReference>
<keyword evidence="2" id="KW-1185">Reference proteome</keyword>
<dbReference type="InterPro" id="IPR041492">
    <property type="entry name" value="HAD_2"/>
</dbReference>
<comment type="caution">
    <text evidence="1">The sequence shown here is derived from an EMBL/GenBank/DDBJ whole genome shotgun (WGS) entry which is preliminary data.</text>
</comment>
<keyword evidence="1" id="KW-0378">Hydrolase</keyword>
<dbReference type="SUPFAM" id="SSF56784">
    <property type="entry name" value="HAD-like"/>
    <property type="match status" value="1"/>
</dbReference>
<dbReference type="InterPro" id="IPR023214">
    <property type="entry name" value="HAD_sf"/>
</dbReference>
<dbReference type="PANTHER" id="PTHR43434:SF1">
    <property type="entry name" value="PHOSPHOGLYCOLATE PHOSPHATASE"/>
    <property type="match status" value="1"/>
</dbReference>
<dbReference type="Gene3D" id="1.10.150.240">
    <property type="entry name" value="Putative phosphatase, domain 2"/>
    <property type="match status" value="1"/>
</dbReference>
<dbReference type="GO" id="GO:0016787">
    <property type="term" value="F:hydrolase activity"/>
    <property type="evidence" value="ECO:0007669"/>
    <property type="project" value="UniProtKB-KW"/>
</dbReference>
<dbReference type="InterPro" id="IPR050155">
    <property type="entry name" value="HAD-like_hydrolase_sf"/>
</dbReference>
<organism evidence="1 2">
    <name type="scientific">Paenibacillus eucommiae</name>
    <dbReference type="NCBI Taxonomy" id="1355755"/>
    <lineage>
        <taxon>Bacteria</taxon>
        <taxon>Bacillati</taxon>
        <taxon>Bacillota</taxon>
        <taxon>Bacilli</taxon>
        <taxon>Bacillales</taxon>
        <taxon>Paenibacillaceae</taxon>
        <taxon>Paenibacillus</taxon>
    </lineage>
</organism>
<dbReference type="Proteomes" id="UP001519287">
    <property type="component" value="Unassembled WGS sequence"/>
</dbReference>
<dbReference type="EMBL" id="JAGGLB010000030">
    <property type="protein sequence ID" value="MBP1995011.1"/>
    <property type="molecule type" value="Genomic_DNA"/>
</dbReference>
<dbReference type="SFLD" id="SFLDS00003">
    <property type="entry name" value="Haloacid_Dehalogenase"/>
    <property type="match status" value="1"/>
</dbReference>
<dbReference type="InterPro" id="IPR036412">
    <property type="entry name" value="HAD-like_sf"/>
</dbReference>
<name>A0ABS4J6Y2_9BACL</name>
<dbReference type="RefSeq" id="WP_209976837.1">
    <property type="nucleotide sequence ID" value="NZ_JAGGLB010000030.1"/>
</dbReference>
<gene>
    <name evidence="1" type="ORF">J2Z66_006653</name>
</gene>
<dbReference type="Pfam" id="PF13419">
    <property type="entry name" value="HAD_2"/>
    <property type="match status" value="1"/>
</dbReference>
<evidence type="ECO:0000313" key="1">
    <source>
        <dbReference type="EMBL" id="MBP1995011.1"/>
    </source>
</evidence>
<dbReference type="SFLD" id="SFLDG01129">
    <property type="entry name" value="C1.5:_HAD__Beta-PGM__Phosphata"/>
    <property type="match status" value="1"/>
</dbReference>
<proteinExistence type="predicted"/>